<organism evidence="3">
    <name type="scientific">Chaetomium thermophilum (strain DSM 1495 / CBS 144.50 / IMI 039719)</name>
    <name type="common">Thermochaetoides thermophila</name>
    <dbReference type="NCBI Taxonomy" id="759272"/>
    <lineage>
        <taxon>Eukaryota</taxon>
        <taxon>Fungi</taxon>
        <taxon>Dikarya</taxon>
        <taxon>Ascomycota</taxon>
        <taxon>Pezizomycotina</taxon>
        <taxon>Sordariomycetes</taxon>
        <taxon>Sordariomycetidae</taxon>
        <taxon>Sordariales</taxon>
        <taxon>Chaetomiaceae</taxon>
        <taxon>Thermochaetoides</taxon>
    </lineage>
</organism>
<dbReference type="GeneID" id="18254497"/>
<dbReference type="InterPro" id="IPR029063">
    <property type="entry name" value="SAM-dependent_MTases_sf"/>
</dbReference>
<accession>G0RXX1</accession>
<keyword evidence="3" id="KW-1185">Reference proteome</keyword>
<dbReference type="HOGENOM" id="CLU_010595_0_0_1"/>
<comment type="similarity">
    <text evidence="1">Belongs to the methyltransferase superfamily. LaeA methyltransferase family.</text>
</comment>
<dbReference type="Proteomes" id="UP000008066">
    <property type="component" value="Unassembled WGS sequence"/>
</dbReference>
<protein>
    <submittedName>
        <fullName evidence="2">Uncharacterized protein</fullName>
    </submittedName>
</protein>
<dbReference type="RefSeq" id="XP_006690999.1">
    <property type="nucleotide sequence ID" value="XM_006690936.1"/>
</dbReference>
<dbReference type="KEGG" id="cthr:CTHT_0004590"/>
<dbReference type="EMBL" id="GL988032">
    <property type="protein sequence ID" value="EGS23757.1"/>
    <property type="molecule type" value="Genomic_DNA"/>
</dbReference>
<dbReference type="GO" id="GO:0008168">
    <property type="term" value="F:methyltransferase activity"/>
    <property type="evidence" value="ECO:0007669"/>
    <property type="project" value="TreeGrafter"/>
</dbReference>
<dbReference type="AlphaFoldDB" id="G0RXX1"/>
<evidence type="ECO:0000313" key="3">
    <source>
        <dbReference type="Proteomes" id="UP000008066"/>
    </source>
</evidence>
<dbReference type="eggNOG" id="ENOG502QSKG">
    <property type="taxonomic scope" value="Eukaryota"/>
</dbReference>
<dbReference type="Gene3D" id="3.40.50.150">
    <property type="entry name" value="Vaccinia Virus protein VP39"/>
    <property type="match status" value="2"/>
</dbReference>
<gene>
    <name evidence="2" type="ORF">CTHT_0004590</name>
</gene>
<dbReference type="PANTHER" id="PTHR43591:SF10">
    <property type="entry name" value="ABC TRANSMEMBRANE TYPE-1 DOMAIN-CONTAINING PROTEIN-RELATED"/>
    <property type="match status" value="1"/>
</dbReference>
<reference evidence="2 3" key="1">
    <citation type="journal article" date="2011" name="Cell">
        <title>Insight into structure and assembly of the nuclear pore complex by utilizing the genome of a eukaryotic thermophile.</title>
        <authorList>
            <person name="Amlacher S."/>
            <person name="Sarges P."/>
            <person name="Flemming D."/>
            <person name="van Noort V."/>
            <person name="Kunze R."/>
            <person name="Devos D.P."/>
            <person name="Arumugam M."/>
            <person name="Bork P."/>
            <person name="Hurt E."/>
        </authorList>
    </citation>
    <scope>NUCLEOTIDE SEQUENCE [LARGE SCALE GENOMIC DNA]</scope>
    <source>
        <strain evidence="3">DSM 1495 / CBS 144.50 / IMI 039719</strain>
    </source>
</reference>
<proteinExistence type="inferred from homology"/>
<dbReference type="PANTHER" id="PTHR43591">
    <property type="entry name" value="METHYLTRANSFERASE"/>
    <property type="match status" value="1"/>
</dbReference>
<dbReference type="SUPFAM" id="SSF53335">
    <property type="entry name" value="S-adenosyl-L-methionine-dependent methyltransferases"/>
    <property type="match status" value="1"/>
</dbReference>
<dbReference type="Pfam" id="PF13489">
    <property type="entry name" value="Methyltransf_23"/>
    <property type="match status" value="1"/>
</dbReference>
<evidence type="ECO:0000313" key="2">
    <source>
        <dbReference type="EMBL" id="EGS23757.1"/>
    </source>
</evidence>
<sequence>MLQKLTSVRFSYGQHEPSAVFDLRRLLGQLISTVAYCNLDATLLVGSNNQPNSTTNRPAILPASHWRSIPVDDNNDADSHLSESGSNASSTTSLRESLLEYRKLFGRTYHHELGQAESWLPNDEKHAASMELAHYAAILMTDSKLFLAPLDTNKSLKVLDLGTGTGHWAIDFADQYPSADDWSWPDNTFDFIYVRFLTGCILDWGHFYREAFRCLKPGGWLEHFEIGISWQSENPGGITPESPIGQMVQLFTEAGEKTGRTFRIVDDGLQTKYMKETGFVELGERDIHVPHGAWMEDATMKQVGIILGEALLEDLEGYTMYVFTAINGWAEEGARALTAHIRSHFKRPGLQAWVPRKVVWAKKPE</sequence>
<dbReference type="OMA" id="NNDADSH"/>
<evidence type="ECO:0000256" key="1">
    <source>
        <dbReference type="ARBA" id="ARBA00038158"/>
    </source>
</evidence>
<name>G0RXX1_CHATD</name>
<dbReference type="OrthoDB" id="2013972at2759"/>
<dbReference type="CDD" id="cd02440">
    <property type="entry name" value="AdoMet_MTases"/>
    <property type="match status" value="1"/>
</dbReference>